<feature type="compositionally biased region" description="Basic and acidic residues" evidence="1">
    <location>
        <begin position="80"/>
        <end position="89"/>
    </location>
</feature>
<name>A0A8H9HMQ4_KITAU</name>
<reference evidence="2" key="1">
    <citation type="journal article" date="2014" name="Int. J. Syst. Evol. Microbiol.">
        <title>Complete genome sequence of Corynebacterium casei LMG S-19264T (=DSM 44701T), isolated from a smear-ripened cheese.</title>
        <authorList>
            <consortium name="US DOE Joint Genome Institute (JGI-PGF)"/>
            <person name="Walter F."/>
            <person name="Albersmeier A."/>
            <person name="Kalinowski J."/>
            <person name="Ruckert C."/>
        </authorList>
    </citation>
    <scope>NUCLEOTIDE SEQUENCE</scope>
    <source>
        <strain evidence="2">JCM 4434</strain>
    </source>
</reference>
<evidence type="ECO:0000256" key="1">
    <source>
        <dbReference type="SAM" id="MobiDB-lite"/>
    </source>
</evidence>
<gene>
    <name evidence="2" type="ORF">GCM10010502_27850</name>
</gene>
<proteinExistence type="predicted"/>
<evidence type="ECO:0000313" key="2">
    <source>
        <dbReference type="EMBL" id="GGU74492.1"/>
    </source>
</evidence>
<comment type="caution">
    <text evidence="2">The sequence shown here is derived from an EMBL/GenBank/DDBJ whole genome shotgun (WGS) entry which is preliminary data.</text>
</comment>
<feature type="compositionally biased region" description="Basic and acidic residues" evidence="1">
    <location>
        <begin position="25"/>
        <end position="35"/>
    </location>
</feature>
<feature type="compositionally biased region" description="Pro residues" evidence="1">
    <location>
        <begin position="44"/>
        <end position="55"/>
    </location>
</feature>
<dbReference type="Proteomes" id="UP000610124">
    <property type="component" value="Unassembled WGS sequence"/>
</dbReference>
<feature type="region of interest" description="Disordered" evidence="1">
    <location>
        <begin position="1"/>
        <end position="116"/>
    </location>
</feature>
<feature type="compositionally biased region" description="Low complexity" evidence="1">
    <location>
        <begin position="107"/>
        <end position="116"/>
    </location>
</feature>
<dbReference type="AlphaFoldDB" id="A0A8H9HMQ4"/>
<protein>
    <submittedName>
        <fullName evidence="2">Uncharacterized protein</fullName>
    </submittedName>
</protein>
<reference evidence="2" key="2">
    <citation type="submission" date="2020-09" db="EMBL/GenBank/DDBJ databases">
        <authorList>
            <person name="Sun Q."/>
            <person name="Ohkuma M."/>
        </authorList>
    </citation>
    <scope>NUCLEOTIDE SEQUENCE</scope>
    <source>
        <strain evidence="2">JCM 4434</strain>
    </source>
</reference>
<sequence>MSLTGFAPTRYVPGTSGPHPAAVRRTIEPVDRAAADHPSGAPAPSQPAPGLPNRPRPAEKPPVNIVRPSSPTGRTGPGTDCRRGRHDLEPFWPSRQPHLFDQTCPGSPSASRPSAR</sequence>
<organism evidence="2 3">
    <name type="scientific">Kitasatospora aureofaciens</name>
    <name type="common">Streptomyces aureofaciens</name>
    <dbReference type="NCBI Taxonomy" id="1894"/>
    <lineage>
        <taxon>Bacteria</taxon>
        <taxon>Bacillati</taxon>
        <taxon>Actinomycetota</taxon>
        <taxon>Actinomycetes</taxon>
        <taxon>Kitasatosporales</taxon>
        <taxon>Streptomycetaceae</taxon>
        <taxon>Kitasatospora</taxon>
    </lineage>
</organism>
<evidence type="ECO:0000313" key="3">
    <source>
        <dbReference type="Proteomes" id="UP000610124"/>
    </source>
</evidence>
<accession>A0A8H9HMQ4</accession>
<dbReference type="EMBL" id="BMUB01000005">
    <property type="protein sequence ID" value="GGU74492.1"/>
    <property type="molecule type" value="Genomic_DNA"/>
</dbReference>